<sequence length="73" mass="8758">MLLRKPDPLFDQHARPLLGWLPKARMCDSEQDGVGRSQLLIELRRWRRPRWQEAGRRFSYTPMPPQHVRGLPR</sequence>
<name>A0A5C4LSZ4_9ACTN</name>
<dbReference type="EMBL" id="VDFR01000282">
    <property type="protein sequence ID" value="TNC22178.1"/>
    <property type="molecule type" value="Genomic_DNA"/>
</dbReference>
<dbReference type="EMBL" id="VDFR01000283">
    <property type="protein sequence ID" value="TNC22045.1"/>
    <property type="molecule type" value="Genomic_DNA"/>
</dbReference>
<dbReference type="RefSeq" id="WP_139107500.1">
    <property type="nucleotide sequence ID" value="NZ_VDFR01000282.1"/>
</dbReference>
<gene>
    <name evidence="2" type="ORF">FHE65_35865</name>
    <name evidence="1" type="ORF">FHE65_36230</name>
</gene>
<evidence type="ECO:0000313" key="1">
    <source>
        <dbReference type="EMBL" id="TNC22045.1"/>
    </source>
</evidence>
<evidence type="ECO:0000313" key="2">
    <source>
        <dbReference type="EMBL" id="TNC22178.1"/>
    </source>
</evidence>
<protein>
    <submittedName>
        <fullName evidence="2">Uncharacterized protein</fullName>
    </submittedName>
</protein>
<accession>A0A5C4LSZ4</accession>
<evidence type="ECO:0000313" key="3">
    <source>
        <dbReference type="Proteomes" id="UP000306740"/>
    </source>
</evidence>
<dbReference type="Proteomes" id="UP000306740">
    <property type="component" value="Unassembled WGS sequence"/>
</dbReference>
<proteinExistence type="predicted"/>
<reference evidence="2 3" key="1">
    <citation type="submission" date="2019-05" db="EMBL/GenBank/DDBJ databases">
        <title>Mumia sp. nov., isolated from the intestinal contents of plateau pika (Ochotona curzoniae) in the Qinghai-Tibet plateau of China.</title>
        <authorList>
            <person name="Tian Z."/>
        </authorList>
    </citation>
    <scope>NUCLEOTIDE SEQUENCE [LARGE SCALE GENOMIC DNA]</scope>
    <source>
        <strain evidence="3">527</strain>
        <strain evidence="2">Z527</strain>
    </source>
</reference>
<dbReference type="AlphaFoldDB" id="A0A5C4LSZ4"/>
<comment type="caution">
    <text evidence="2">The sequence shown here is derived from an EMBL/GenBank/DDBJ whole genome shotgun (WGS) entry which is preliminary data.</text>
</comment>
<organism evidence="2 3">
    <name type="scientific">Mumia zhuanghuii</name>
    <dbReference type="NCBI Taxonomy" id="2585211"/>
    <lineage>
        <taxon>Bacteria</taxon>
        <taxon>Bacillati</taxon>
        <taxon>Actinomycetota</taxon>
        <taxon>Actinomycetes</taxon>
        <taxon>Propionibacteriales</taxon>
        <taxon>Nocardioidaceae</taxon>
        <taxon>Mumia</taxon>
    </lineage>
</organism>